<dbReference type="OrthoDB" id="1488818at2"/>
<reference evidence="3 4" key="1">
    <citation type="submission" date="2018-11" db="EMBL/GenBank/DDBJ databases">
        <title>Flavobacterium sp. nov., YIM 102600 draft genome.</title>
        <authorList>
            <person name="Li G."/>
            <person name="Jiang Y."/>
        </authorList>
    </citation>
    <scope>NUCLEOTIDE SEQUENCE [LARGE SCALE GENOMIC DNA]</scope>
    <source>
        <strain evidence="3 4">YIM 102600</strain>
    </source>
</reference>
<feature type="signal peptide" evidence="1">
    <location>
        <begin position="1"/>
        <end position="20"/>
    </location>
</feature>
<dbReference type="Proteomes" id="UP000271937">
    <property type="component" value="Unassembled WGS sequence"/>
</dbReference>
<dbReference type="PANTHER" id="PTHR34819:SF3">
    <property type="entry name" value="CELL SURFACE PROTEIN"/>
    <property type="match status" value="1"/>
</dbReference>
<keyword evidence="4" id="KW-1185">Reference proteome</keyword>
<dbReference type="InterPro" id="IPR051172">
    <property type="entry name" value="Chlamydia_OmcB"/>
</dbReference>
<evidence type="ECO:0000259" key="2">
    <source>
        <dbReference type="Pfam" id="PF01345"/>
    </source>
</evidence>
<protein>
    <submittedName>
        <fullName evidence="3">DUF11 domain-containing protein</fullName>
    </submittedName>
</protein>
<accession>A0A3P3W9H4</accession>
<feature type="domain" description="DUF11" evidence="2">
    <location>
        <begin position="22"/>
        <end position="131"/>
    </location>
</feature>
<dbReference type="NCBIfam" id="TIGR01451">
    <property type="entry name" value="B_ant_repeat"/>
    <property type="match status" value="2"/>
</dbReference>
<feature type="domain" description="DUF11" evidence="2">
    <location>
        <begin position="147"/>
        <end position="253"/>
    </location>
</feature>
<evidence type="ECO:0000256" key="1">
    <source>
        <dbReference type="SAM" id="SignalP"/>
    </source>
</evidence>
<dbReference type="PANTHER" id="PTHR34819">
    <property type="entry name" value="LARGE CYSTEINE-RICH PERIPLASMIC PROTEIN OMCB"/>
    <property type="match status" value="1"/>
</dbReference>
<gene>
    <name evidence="3" type="ORF">EG849_08020</name>
</gene>
<dbReference type="NCBIfam" id="NF038133">
    <property type="entry name" value="choice_anch_L"/>
    <property type="match status" value="1"/>
</dbReference>
<comment type="caution">
    <text evidence="3">The sequence shown here is derived from an EMBL/GenBank/DDBJ whole genome shotgun (WGS) entry which is preliminary data.</text>
</comment>
<feature type="non-terminal residue" evidence="3">
    <location>
        <position position="1247"/>
    </location>
</feature>
<evidence type="ECO:0000313" key="4">
    <source>
        <dbReference type="Proteomes" id="UP000271937"/>
    </source>
</evidence>
<sequence length="1247" mass="132005">MKRALLCLFLLISASVFSQANLVVVNTDNSATYTAGQIRTYTVTVTNNGPEIATNVVVSDVLPVGIDMTTVSWSGSNGTTGTGGLNDTIATLANQGVVTYTVNIPVPSDYDQEENLVYEIVLTSTSVDPVPECEFCIDTDTPAPLADLVITKTNGQTQYLLGENTTYTITITNNGPSDVVNAVVNDPLPLGITTMTWSSSMGTSGTGAISDAISAITNGQVITYTVVVSVPVGFLGNLTNVVSVVSATPDPVPGCPQCSDTDTPRPKFISTSTTQYTVPELVTDVLVDSECALISNITWSSGTGNTSGIGYFHRQNSDFPLKSGVLLSTASAITAPGPATNTSTTGAAGSDAELLSYMQSLGLDPTLSSYNNVTKIEFDFTPLTDNMSFNFLFASDEYGTFQCNWSDAFAFFLTNTVTNTTTNLALVPNTATPVSVITIRDNVNNTTCNSVNPEYFGQFNGGSNISAINFEGQTVVMNASSEVVPYTVYHIKLVIGNRNDTSFNSAVFLEAGSFNIGQANIGDDLTIVTGQAICFGDTTVLDSALDPTIYEFEWRNNDVIIPGETGPILVVSEAGEYSLIASNIGTDCEMRDSIIIEFNPPLPVEDPIDLIQCQPLFNLRENQAIILANVPVAEQANYEFYYYASQADFDNSILIGNPDAYLSAGNQTIIIKVEDLVTSTQCDAIFSFDLIVESCTPPQPADMSICDELPNDGQAVFDLTINDALVLDGEPASENTVTYHLTQDDANNGTPFISPANAYLGSNNQTIYVRVQNNDDPLAVGFTNFNLIVIPTPEVVEMADVVICDEYILPAVTVGNYFTGANGSGTQLQPGASITSSQTIYVYAQSGTVPNCTDEDSFTVEINITPVVDEPLDVVRCNEYVLPELTVGNYFTAPDGSGTPLFAGDVITTTQLVYIYAETGTVPNCSDQSSFTISIFESPEAVTPLPLEVCDDNNDGIAAFLLSSKTGEIAAGNAGLVVTYHETLTNAQNNVLPLGASYTNINAWTQTVYARVTNAGATDCATIVELVLVVNPRPVPNAISNYELCDTVTPGDLIEEFLLSTKTAEATGGQAGISISYHATLADAQTGVSSIDPNVPYANTPAGTQQIFVRIQNDATGCSAATSFNLIVNPLPSPVAPTPLAACSDGVNNTQAVFNLTTKTNEILGGQSGFSITYYESAADAGLGTNPINPANAYLGQDGQVIHVRMENEDTGCSNTTELTLQVIVGPVANDPQPLTYCDPNNDGFGT</sequence>
<evidence type="ECO:0000313" key="3">
    <source>
        <dbReference type="EMBL" id="RRJ91812.1"/>
    </source>
</evidence>
<dbReference type="EMBL" id="RQVR01000007">
    <property type="protein sequence ID" value="RRJ91812.1"/>
    <property type="molecule type" value="Genomic_DNA"/>
</dbReference>
<organism evidence="3 4">
    <name type="scientific">Flavobacterium macacae</name>
    <dbReference type="NCBI Taxonomy" id="2488993"/>
    <lineage>
        <taxon>Bacteria</taxon>
        <taxon>Pseudomonadati</taxon>
        <taxon>Bacteroidota</taxon>
        <taxon>Flavobacteriia</taxon>
        <taxon>Flavobacteriales</taxon>
        <taxon>Flavobacteriaceae</taxon>
        <taxon>Flavobacterium</taxon>
    </lineage>
</organism>
<dbReference type="InterPro" id="IPR047589">
    <property type="entry name" value="DUF11_rpt"/>
</dbReference>
<name>A0A3P3W9H4_9FLAO</name>
<dbReference type="InterPro" id="IPR001434">
    <property type="entry name" value="OmcB-like_DUF11"/>
</dbReference>
<proteinExistence type="predicted"/>
<dbReference type="RefSeq" id="WP_148096058.1">
    <property type="nucleotide sequence ID" value="NZ_RQVR01000007.1"/>
</dbReference>
<keyword evidence="1" id="KW-0732">Signal</keyword>
<dbReference type="AlphaFoldDB" id="A0A3P3W9H4"/>
<dbReference type="InterPro" id="IPR049804">
    <property type="entry name" value="Choice_anch_L"/>
</dbReference>
<dbReference type="Pfam" id="PF01345">
    <property type="entry name" value="DUF11"/>
    <property type="match status" value="2"/>
</dbReference>
<feature type="chain" id="PRO_5017926926" evidence="1">
    <location>
        <begin position="21"/>
        <end position="1247"/>
    </location>
</feature>